<name>A0ABV0ZEW6_9TELE</name>
<dbReference type="EMBL" id="JAHRIP010060188">
    <property type="protein sequence ID" value="MEQ2304782.1"/>
    <property type="molecule type" value="Genomic_DNA"/>
</dbReference>
<evidence type="ECO:0000313" key="1">
    <source>
        <dbReference type="EMBL" id="MEQ2304782.1"/>
    </source>
</evidence>
<gene>
    <name evidence="1" type="ORF">AMECASPLE_030910</name>
</gene>
<comment type="caution">
    <text evidence="1">The sequence shown here is derived from an EMBL/GenBank/DDBJ whole genome shotgun (WGS) entry which is preliminary data.</text>
</comment>
<reference evidence="1 2" key="1">
    <citation type="submission" date="2021-06" db="EMBL/GenBank/DDBJ databases">
        <authorList>
            <person name="Palmer J.M."/>
        </authorList>
    </citation>
    <scope>NUCLEOTIDE SEQUENCE [LARGE SCALE GENOMIC DNA]</scope>
    <source>
        <strain evidence="1 2">AS_MEX2019</strain>
        <tissue evidence="1">Muscle</tissue>
    </source>
</reference>
<protein>
    <submittedName>
        <fullName evidence="1">Uncharacterized protein</fullName>
    </submittedName>
</protein>
<organism evidence="1 2">
    <name type="scientific">Ameca splendens</name>
    <dbReference type="NCBI Taxonomy" id="208324"/>
    <lineage>
        <taxon>Eukaryota</taxon>
        <taxon>Metazoa</taxon>
        <taxon>Chordata</taxon>
        <taxon>Craniata</taxon>
        <taxon>Vertebrata</taxon>
        <taxon>Euteleostomi</taxon>
        <taxon>Actinopterygii</taxon>
        <taxon>Neopterygii</taxon>
        <taxon>Teleostei</taxon>
        <taxon>Neoteleostei</taxon>
        <taxon>Acanthomorphata</taxon>
        <taxon>Ovalentaria</taxon>
        <taxon>Atherinomorphae</taxon>
        <taxon>Cyprinodontiformes</taxon>
        <taxon>Goodeidae</taxon>
        <taxon>Ameca</taxon>
    </lineage>
</organism>
<keyword evidence="2" id="KW-1185">Reference proteome</keyword>
<accession>A0ABV0ZEW6</accession>
<sequence length="119" mass="13072">MRLMSFIPHLVLQANWSGSSLSDTILFNWSHTVLSMHLHKIEVCNPVSLSGGSFGEWMSPGCDCGSVSYNLKVAGSGPPSSLPHVDVPLGKALKIKLPTDQCMNVCDWVNCVKRFQWLV</sequence>
<dbReference type="Proteomes" id="UP001469553">
    <property type="component" value="Unassembled WGS sequence"/>
</dbReference>
<proteinExistence type="predicted"/>
<evidence type="ECO:0000313" key="2">
    <source>
        <dbReference type="Proteomes" id="UP001469553"/>
    </source>
</evidence>